<keyword evidence="3" id="KW-0288">FMN</keyword>
<evidence type="ECO:0000313" key="9">
    <source>
        <dbReference type="Proteomes" id="UP000249619"/>
    </source>
</evidence>
<dbReference type="STRING" id="183478.A0A364N8J5"/>
<dbReference type="GO" id="GO:0005739">
    <property type="term" value="C:mitochondrion"/>
    <property type="evidence" value="ECO:0007669"/>
    <property type="project" value="InterPro"/>
</dbReference>
<keyword evidence="2" id="KW-0285">Flavoprotein</keyword>
<dbReference type="Pfam" id="PF19189">
    <property type="entry name" value="Mtf2"/>
    <property type="match status" value="1"/>
</dbReference>
<feature type="region of interest" description="Disordered" evidence="5">
    <location>
        <begin position="525"/>
        <end position="546"/>
    </location>
</feature>
<evidence type="ECO:0000256" key="3">
    <source>
        <dbReference type="ARBA" id="ARBA00022643"/>
    </source>
</evidence>
<dbReference type="InterPro" id="IPR001155">
    <property type="entry name" value="OxRdtase_FMN_N"/>
</dbReference>
<keyword evidence="4" id="KW-0560">Oxidoreductase</keyword>
<feature type="compositionally biased region" description="Polar residues" evidence="5">
    <location>
        <begin position="878"/>
        <end position="893"/>
    </location>
</feature>
<evidence type="ECO:0000256" key="4">
    <source>
        <dbReference type="ARBA" id="ARBA00023002"/>
    </source>
</evidence>
<dbReference type="EMBL" id="QGDH01000034">
    <property type="protein sequence ID" value="RAR13493.1"/>
    <property type="molecule type" value="Genomic_DNA"/>
</dbReference>
<dbReference type="Proteomes" id="UP000249619">
    <property type="component" value="Unassembled WGS sequence"/>
</dbReference>
<reference evidence="9" key="1">
    <citation type="submission" date="2018-05" db="EMBL/GenBank/DDBJ databases">
        <title>Draft genome sequence of Stemphylium lycopersici strain CIDEFI 213.</title>
        <authorList>
            <person name="Medina R."/>
            <person name="Franco M.E.E."/>
            <person name="Lucentini C.G."/>
            <person name="Saparrat M.C.N."/>
            <person name="Balatti P.A."/>
        </authorList>
    </citation>
    <scope>NUCLEOTIDE SEQUENCE [LARGE SCALE GENOMIC DNA]</scope>
    <source>
        <strain evidence="9">CIDEFI 213</strain>
    </source>
</reference>
<organism evidence="8 9">
    <name type="scientific">Stemphylium lycopersici</name>
    <name type="common">Tomato gray leaf spot disease fungus</name>
    <name type="synonym">Thyrospora lycopersici</name>
    <dbReference type="NCBI Taxonomy" id="183478"/>
    <lineage>
        <taxon>Eukaryota</taxon>
        <taxon>Fungi</taxon>
        <taxon>Dikarya</taxon>
        <taxon>Ascomycota</taxon>
        <taxon>Pezizomycotina</taxon>
        <taxon>Dothideomycetes</taxon>
        <taxon>Pleosporomycetidae</taxon>
        <taxon>Pleosporales</taxon>
        <taxon>Pleosporineae</taxon>
        <taxon>Pleosporaceae</taxon>
        <taxon>Stemphylium</taxon>
    </lineage>
</organism>
<evidence type="ECO:0000259" key="7">
    <source>
        <dbReference type="Pfam" id="PF19189"/>
    </source>
</evidence>
<dbReference type="InterPro" id="IPR013785">
    <property type="entry name" value="Aldolase_TIM"/>
</dbReference>
<feature type="compositionally biased region" description="Basic and acidic residues" evidence="5">
    <location>
        <begin position="844"/>
        <end position="853"/>
    </location>
</feature>
<comment type="similarity">
    <text evidence="1">Belongs to the NADH:flavin oxidoreductase/NADH oxidase family.</text>
</comment>
<evidence type="ECO:0000256" key="1">
    <source>
        <dbReference type="ARBA" id="ARBA00005979"/>
    </source>
</evidence>
<sequence length="910" mass="100438">MTKSHNPEEQLTSTYKAWGNGGWGGILTGNVQVDGRWLGQPHDVLVEPTSDPEIIAQWRMYAEACHAQGAPAIVQLCHPGRQSPLGAGSKGLFEKNIAPSPVPLNLGTNFLSRMAQKLLFGSPREMTVTEIEDLVQRFANAAKFLSEAGFDGVELHVAHGYLLSLFLSPTVNQRTDAYGGSPLNRVRIILDIIKATRAVVPSTFAVGLKLNSVDIQQSSDMEEAMQQVQHITEVGIDFLEISGGSYEDPQMMGGGDDDKQKQVSERTAKREGFFLDYAREIRKRFPSIVLMVTGGFRSLKGMQAALGENACDLIGVARPAAIDPAWASKVLKAEAAGGDEAMPLSRVKPSWLISKIPVKALGSGAESAHYGAQIARICKGLPTQVPSTATLLPFLYQTSTIQQWHPATRPAAQRNITSRSRQHNGDDIPFEHNDIPFKDEDIPFEGEDLPPVIDQEPGRKTTITGSERAAFEKLYRKFNTEGRRQKEKDHIVELDQIADEYYEDDEDTSKPSLDEMFNEAMSGEPRLRAQRTPQRLRSRVQPGDGAQVTDEALNDASIDALSSKRGVAGVNAEQFIAMRTAERYRVDQLIRNAPTDHALWQILEREVFAKVRKLDLDNPQTEGSAEPTTKPSRTLSKDGVPKRPVVTRPAPPSPERRILFQNYPHHLICAVATLRLEFPGSPLPLAILPTIKSLGRSSLALGATTSLYRQLLRTAWIQQGSYTIIDTLLTDMDRNVIEFDSGILLLLNAIIKEHRQMRGGLLSPALRAVYSMDMLEGDFAKIVRWRDTVAERLGMKSEEKRSSNKLVRTVPREAQAWKSVPLSKDGVNAQMSERQHNAFDMEASAPEKRDGGRDIPQAQGAQIGKDLDDIFDEAEANIQDTNSASIEESSADNNGKEKHDAPNETSKATL</sequence>
<dbReference type="SUPFAM" id="SSF51395">
    <property type="entry name" value="FMN-linked oxidoreductases"/>
    <property type="match status" value="1"/>
</dbReference>
<dbReference type="GO" id="GO:0010181">
    <property type="term" value="F:FMN binding"/>
    <property type="evidence" value="ECO:0007669"/>
    <property type="project" value="InterPro"/>
</dbReference>
<protein>
    <submittedName>
        <fullName evidence="8">NADH:flavin oxidoreductase/NADH oxidase</fullName>
    </submittedName>
</protein>
<evidence type="ECO:0000259" key="6">
    <source>
        <dbReference type="Pfam" id="PF00724"/>
    </source>
</evidence>
<dbReference type="Pfam" id="PF00724">
    <property type="entry name" value="Oxidored_FMN"/>
    <property type="match status" value="1"/>
</dbReference>
<feature type="compositionally biased region" description="Polar residues" evidence="5">
    <location>
        <begin position="618"/>
        <end position="634"/>
    </location>
</feature>
<accession>A0A364N8J5</accession>
<dbReference type="Gene3D" id="3.20.20.70">
    <property type="entry name" value="Aldolase class I"/>
    <property type="match status" value="1"/>
</dbReference>
<evidence type="ECO:0000256" key="2">
    <source>
        <dbReference type="ARBA" id="ARBA00022630"/>
    </source>
</evidence>
<feature type="domain" description="NADH:flavin oxidoreductase/NADH oxidase N-terminal" evidence="6">
    <location>
        <begin position="51"/>
        <end position="332"/>
    </location>
</feature>
<feature type="region of interest" description="Disordered" evidence="5">
    <location>
        <begin position="618"/>
        <end position="653"/>
    </location>
</feature>
<proteinExistence type="inferred from homology"/>
<gene>
    <name evidence="8" type="ORF">DDE83_003089</name>
</gene>
<keyword evidence="9" id="KW-1185">Reference proteome</keyword>
<evidence type="ECO:0000256" key="5">
    <source>
        <dbReference type="SAM" id="MobiDB-lite"/>
    </source>
</evidence>
<feature type="domain" description="Mtf2-like C-terminal" evidence="7">
    <location>
        <begin position="586"/>
        <end position="764"/>
    </location>
</feature>
<feature type="region of interest" description="Disordered" evidence="5">
    <location>
        <begin position="844"/>
        <end position="910"/>
    </location>
</feature>
<evidence type="ECO:0000313" key="8">
    <source>
        <dbReference type="EMBL" id="RAR13493.1"/>
    </source>
</evidence>
<comment type="caution">
    <text evidence="8">The sequence shown here is derived from an EMBL/GenBank/DDBJ whole genome shotgun (WGS) entry which is preliminary data.</text>
</comment>
<dbReference type="PANTHER" id="PTHR43656:SF2">
    <property type="entry name" value="BINDING OXIDOREDUCTASE, PUTATIVE (AFU_ORTHOLOGUE AFUA_2G08260)-RELATED"/>
    <property type="match status" value="1"/>
</dbReference>
<dbReference type="GO" id="GO:0016491">
    <property type="term" value="F:oxidoreductase activity"/>
    <property type="evidence" value="ECO:0007669"/>
    <property type="project" value="UniProtKB-KW"/>
</dbReference>
<dbReference type="PANTHER" id="PTHR43656">
    <property type="entry name" value="BINDING OXIDOREDUCTASE, PUTATIVE (AFU_ORTHOLOGUE AFUA_2G08260)-RELATED"/>
    <property type="match status" value="1"/>
</dbReference>
<dbReference type="OrthoDB" id="1663137at2759"/>
<dbReference type="InterPro" id="IPR043837">
    <property type="entry name" value="Mtf2-like_C"/>
</dbReference>
<dbReference type="AlphaFoldDB" id="A0A364N8J5"/>
<name>A0A364N8J5_STELY</name>
<dbReference type="InterPro" id="IPR051799">
    <property type="entry name" value="NADH_flavin_oxidoreductase"/>
</dbReference>